<dbReference type="InterPro" id="IPR010295">
    <property type="entry name" value="DUF898"/>
</dbReference>
<feature type="transmembrane region" description="Helical" evidence="1">
    <location>
        <begin position="74"/>
        <end position="95"/>
    </location>
</feature>
<keyword evidence="1" id="KW-0472">Membrane</keyword>
<dbReference type="OrthoDB" id="7462354at2"/>
<dbReference type="AlphaFoldDB" id="A0A1B1AMC2"/>
<protein>
    <recommendedName>
        <fullName evidence="4">DUF898 domain-containing protein</fullName>
    </recommendedName>
</protein>
<accession>A0A1B1AMC2</accession>
<feature type="transmembrane region" description="Helical" evidence="1">
    <location>
        <begin position="207"/>
        <end position="229"/>
    </location>
</feature>
<feature type="transmembrane region" description="Helical" evidence="1">
    <location>
        <begin position="135"/>
        <end position="157"/>
    </location>
</feature>
<feature type="transmembrane region" description="Helical" evidence="1">
    <location>
        <begin position="241"/>
        <end position="265"/>
    </location>
</feature>
<organism evidence="2 3">
    <name type="scientific">Candidatus Viadribacter manganicus</name>
    <dbReference type="NCBI Taxonomy" id="1759059"/>
    <lineage>
        <taxon>Bacteria</taxon>
        <taxon>Pseudomonadati</taxon>
        <taxon>Pseudomonadota</taxon>
        <taxon>Alphaproteobacteria</taxon>
        <taxon>Hyphomonadales</taxon>
        <taxon>Hyphomonadaceae</taxon>
        <taxon>Candidatus Viadribacter</taxon>
    </lineage>
</organism>
<keyword evidence="1" id="KW-1133">Transmembrane helix</keyword>
<dbReference type="InParanoid" id="A0A1B1AMC2"/>
<sequence length="365" mass="40411">MTAEAAPSQTFAHSGKFFNVLGLALKNAGLTILTLTMYRFWARTSMRRRLWSRTWVLGDPLEYTGGAGELFRGFLISLPCFFLPAIFVFYIAPIAMEPLAAGWLTFGFYVFSVPLVAAARFWMRRYQLSRTRWRGIRLGLAGSAWGFAGASWGWWVLQMLSLGWYTPAARINRARLMWENTRFGDQPFQFHAQDGESPQKGMWWPFAMGWIGMVVVAFAGPITAGVIAVTNGVDLTQGDPASVIAIYAGMLAFYAIGWLICWAPYNAAAMNRIAAQITLDGARFKLRAKTFSLLGVTALGWFFIVCSLGLLAPVAGFLQVRYVLNRLELIELPRFATIGQSVLEDSNAGESLGDAFDLDMGVGVI</sequence>
<dbReference type="Proteomes" id="UP000092498">
    <property type="component" value="Chromosome"/>
</dbReference>
<reference evidence="2 3" key="1">
    <citation type="submission" date="2015-11" db="EMBL/GenBank/DDBJ databases">
        <title>Whole-Genome Sequence of Candidatus Oderbacter manganicum from the National Park Lower Oder Valley, Germany.</title>
        <authorList>
            <person name="Braun B."/>
            <person name="Liere K."/>
            <person name="Szewzyk U."/>
        </authorList>
    </citation>
    <scope>NUCLEOTIDE SEQUENCE [LARGE SCALE GENOMIC DNA]</scope>
    <source>
        <strain evidence="2 3">OTSz_A_272</strain>
    </source>
</reference>
<evidence type="ECO:0000313" key="2">
    <source>
        <dbReference type="EMBL" id="ANP47691.1"/>
    </source>
</evidence>
<keyword evidence="1" id="KW-0812">Transmembrane</keyword>
<evidence type="ECO:0008006" key="4">
    <source>
        <dbReference type="Google" id="ProtNLM"/>
    </source>
</evidence>
<dbReference type="RefSeq" id="WP_066774070.1">
    <property type="nucleotide sequence ID" value="NZ_CP013244.1"/>
</dbReference>
<dbReference type="KEGG" id="cbot:ATE48_18185"/>
<feature type="transmembrane region" description="Helical" evidence="1">
    <location>
        <begin position="293"/>
        <end position="318"/>
    </location>
</feature>
<feature type="transmembrane region" description="Helical" evidence="1">
    <location>
        <begin position="101"/>
        <end position="123"/>
    </location>
</feature>
<name>A0A1B1AMC2_9PROT</name>
<dbReference type="EMBL" id="CP013244">
    <property type="protein sequence ID" value="ANP47691.1"/>
    <property type="molecule type" value="Genomic_DNA"/>
</dbReference>
<evidence type="ECO:0000256" key="1">
    <source>
        <dbReference type="SAM" id="Phobius"/>
    </source>
</evidence>
<gene>
    <name evidence="2" type="ORF">ATE48_18185</name>
</gene>
<feature type="transmembrane region" description="Helical" evidence="1">
    <location>
        <begin position="20"/>
        <end position="41"/>
    </location>
</feature>
<evidence type="ECO:0000313" key="3">
    <source>
        <dbReference type="Proteomes" id="UP000092498"/>
    </source>
</evidence>
<proteinExistence type="predicted"/>
<keyword evidence="3" id="KW-1185">Reference proteome</keyword>
<dbReference type="Pfam" id="PF05987">
    <property type="entry name" value="DUF898"/>
    <property type="match status" value="1"/>
</dbReference>
<dbReference type="STRING" id="1759059.ATE48_18185"/>